<feature type="region of interest" description="Disordered" evidence="2">
    <location>
        <begin position="273"/>
        <end position="305"/>
    </location>
</feature>
<dbReference type="HOGENOM" id="CLU_018003_1_2_1"/>
<keyword evidence="1" id="KW-0175">Coiled coil</keyword>
<gene>
    <name evidence="3" type="ORF">M404DRAFT_991361</name>
</gene>
<dbReference type="InParanoid" id="A0A0C3PYC5"/>
<feature type="compositionally biased region" description="Basic and acidic residues" evidence="2">
    <location>
        <begin position="273"/>
        <end position="282"/>
    </location>
</feature>
<feature type="coiled-coil region" evidence="1">
    <location>
        <begin position="109"/>
        <end position="215"/>
    </location>
</feature>
<evidence type="ECO:0000313" key="4">
    <source>
        <dbReference type="Proteomes" id="UP000054217"/>
    </source>
</evidence>
<evidence type="ECO:0000256" key="1">
    <source>
        <dbReference type="SAM" id="Coils"/>
    </source>
</evidence>
<dbReference type="Proteomes" id="UP000054217">
    <property type="component" value="Unassembled WGS sequence"/>
</dbReference>
<accession>A0A0C3PYC5</accession>
<name>A0A0C3PYC5_PISTI</name>
<reference evidence="4" key="2">
    <citation type="submission" date="2015-01" db="EMBL/GenBank/DDBJ databases">
        <title>Evolutionary Origins and Diversification of the Mycorrhizal Mutualists.</title>
        <authorList>
            <consortium name="DOE Joint Genome Institute"/>
            <consortium name="Mycorrhizal Genomics Consortium"/>
            <person name="Kohler A."/>
            <person name="Kuo A."/>
            <person name="Nagy L.G."/>
            <person name="Floudas D."/>
            <person name="Copeland A."/>
            <person name="Barry K.W."/>
            <person name="Cichocki N."/>
            <person name="Veneault-Fourrey C."/>
            <person name="LaButti K."/>
            <person name="Lindquist E.A."/>
            <person name="Lipzen A."/>
            <person name="Lundell T."/>
            <person name="Morin E."/>
            <person name="Murat C."/>
            <person name="Riley R."/>
            <person name="Ohm R."/>
            <person name="Sun H."/>
            <person name="Tunlid A."/>
            <person name="Henrissat B."/>
            <person name="Grigoriev I.V."/>
            <person name="Hibbett D.S."/>
            <person name="Martin F."/>
        </authorList>
    </citation>
    <scope>NUCLEOTIDE SEQUENCE [LARGE SCALE GENOMIC DNA]</scope>
    <source>
        <strain evidence="4">Marx 270</strain>
    </source>
</reference>
<evidence type="ECO:0000313" key="3">
    <source>
        <dbReference type="EMBL" id="KIO14616.1"/>
    </source>
</evidence>
<proteinExistence type="predicted"/>
<keyword evidence="4" id="KW-1185">Reference proteome</keyword>
<feature type="compositionally biased region" description="Basic and acidic residues" evidence="2">
    <location>
        <begin position="295"/>
        <end position="305"/>
    </location>
</feature>
<dbReference type="OrthoDB" id="8954335at2759"/>
<dbReference type="AlphaFoldDB" id="A0A0C3PYC5"/>
<sequence length="340" mass="39382">MAGTAQRTFRIFRELCGESTFGHVLIVTNMWEKEKLEVGERREQELSTKYFKPVLDRGARMVRHDGTRASALNILRHLLDNDTTALSIQREIVDEHKQLANTAAGEELTSALREQAQSHDEELRILRTELEAAMKARDEETRREVQEELGKKREELARIKRDVESMTERFASDKTKLESRIAEMEAVNRQHVERLQDMQNLVSQALLQMMKFQAEAVQPKEAEERQARILAEERLANMLATMKHREELQAIQTEMNKRLCALQDEISRLKLGRKGDEQRQADPEVTETCASRQSRGRETDQRERDEERIARLAHLVNMIVGFVITKWIKGPTNPAVPKMC</sequence>
<protein>
    <submittedName>
        <fullName evidence="3">Uncharacterized protein</fullName>
    </submittedName>
</protein>
<dbReference type="STRING" id="870435.A0A0C3PYC5"/>
<organism evidence="3 4">
    <name type="scientific">Pisolithus tinctorius Marx 270</name>
    <dbReference type="NCBI Taxonomy" id="870435"/>
    <lineage>
        <taxon>Eukaryota</taxon>
        <taxon>Fungi</taxon>
        <taxon>Dikarya</taxon>
        <taxon>Basidiomycota</taxon>
        <taxon>Agaricomycotina</taxon>
        <taxon>Agaricomycetes</taxon>
        <taxon>Agaricomycetidae</taxon>
        <taxon>Boletales</taxon>
        <taxon>Sclerodermatineae</taxon>
        <taxon>Pisolithaceae</taxon>
        <taxon>Pisolithus</taxon>
    </lineage>
</organism>
<reference evidence="3 4" key="1">
    <citation type="submission" date="2014-04" db="EMBL/GenBank/DDBJ databases">
        <authorList>
            <consortium name="DOE Joint Genome Institute"/>
            <person name="Kuo A."/>
            <person name="Kohler A."/>
            <person name="Costa M.D."/>
            <person name="Nagy L.G."/>
            <person name="Floudas D."/>
            <person name="Copeland A."/>
            <person name="Barry K.W."/>
            <person name="Cichocki N."/>
            <person name="Veneault-Fourrey C."/>
            <person name="LaButti K."/>
            <person name="Lindquist E.A."/>
            <person name="Lipzen A."/>
            <person name="Lundell T."/>
            <person name="Morin E."/>
            <person name="Murat C."/>
            <person name="Sun H."/>
            <person name="Tunlid A."/>
            <person name="Henrissat B."/>
            <person name="Grigoriev I.V."/>
            <person name="Hibbett D.S."/>
            <person name="Martin F."/>
            <person name="Nordberg H.P."/>
            <person name="Cantor M.N."/>
            <person name="Hua S.X."/>
        </authorList>
    </citation>
    <scope>NUCLEOTIDE SEQUENCE [LARGE SCALE GENOMIC DNA]</scope>
    <source>
        <strain evidence="3 4">Marx 270</strain>
    </source>
</reference>
<evidence type="ECO:0000256" key="2">
    <source>
        <dbReference type="SAM" id="MobiDB-lite"/>
    </source>
</evidence>
<dbReference type="EMBL" id="KN831944">
    <property type="protein sequence ID" value="KIO14616.1"/>
    <property type="molecule type" value="Genomic_DNA"/>
</dbReference>